<sequence length="164" mass="18590">MIRKKIITLVFVSSITLLISACSSMNEWVGTKLGFDTDLTLNLKVDADINPDDKKRPSPLFVRLYELKTNKMFNRADFIGLYERDKEVLGADLVAKQELKRLVPGVSREEKFVLNKETRYIALYAEFLNYKKAKYKIIVPVVSNNVIATSITVAVSGSKLKLVE</sequence>
<accession>A0A3B0ZUI6</accession>
<reference evidence="1" key="1">
    <citation type="submission" date="2018-06" db="EMBL/GenBank/DDBJ databases">
        <authorList>
            <person name="Zhirakovskaya E."/>
        </authorList>
    </citation>
    <scope>NUCLEOTIDE SEQUENCE</scope>
</reference>
<protein>
    <recommendedName>
        <fullName evidence="2">Type VI secretion lipoprotein/VasD</fullName>
    </recommendedName>
</protein>
<organism evidence="1">
    <name type="scientific">hydrothermal vent metagenome</name>
    <dbReference type="NCBI Taxonomy" id="652676"/>
    <lineage>
        <taxon>unclassified sequences</taxon>
        <taxon>metagenomes</taxon>
        <taxon>ecological metagenomes</taxon>
    </lineage>
</organism>
<dbReference type="AlphaFoldDB" id="A0A3B0ZUI6"/>
<evidence type="ECO:0008006" key="2">
    <source>
        <dbReference type="Google" id="ProtNLM"/>
    </source>
</evidence>
<dbReference type="InterPro" id="IPR038706">
    <property type="entry name" value="Type_VI_SciN-like_sf"/>
</dbReference>
<dbReference type="Gene3D" id="2.60.40.4150">
    <property type="entry name" value="Type VI secretion system, lipoprotein SciN"/>
    <property type="match status" value="1"/>
</dbReference>
<dbReference type="PANTHER" id="PTHR37625:SF4">
    <property type="entry name" value="OUTER MEMBRANE LIPOPROTEIN"/>
    <property type="match status" value="1"/>
</dbReference>
<dbReference type="PROSITE" id="PS51257">
    <property type="entry name" value="PROKAR_LIPOPROTEIN"/>
    <property type="match status" value="1"/>
</dbReference>
<dbReference type="NCBIfam" id="TIGR03352">
    <property type="entry name" value="VI_chp_3"/>
    <property type="match status" value="1"/>
</dbReference>
<evidence type="ECO:0000313" key="1">
    <source>
        <dbReference type="EMBL" id="VAW91007.1"/>
    </source>
</evidence>
<dbReference type="PANTHER" id="PTHR37625">
    <property type="entry name" value="OUTER MEMBRANE LIPOPROTEIN-RELATED"/>
    <property type="match status" value="1"/>
</dbReference>
<name>A0A3B0ZUI6_9ZZZZ</name>
<dbReference type="InterPro" id="IPR017734">
    <property type="entry name" value="T6SS_SciN"/>
</dbReference>
<gene>
    <name evidence="1" type="ORF">MNBD_GAMMA23-2123</name>
</gene>
<dbReference type="Pfam" id="PF12790">
    <property type="entry name" value="T6SS-SciN"/>
    <property type="match status" value="1"/>
</dbReference>
<proteinExistence type="predicted"/>
<dbReference type="EMBL" id="UOFT01000002">
    <property type="protein sequence ID" value="VAW91007.1"/>
    <property type="molecule type" value="Genomic_DNA"/>
</dbReference>